<name>A0A9W9YQS0_9CNID</name>
<protein>
    <recommendedName>
        <fullName evidence="11">G-protein coupled receptors family 1 profile domain-containing protein</fullName>
    </recommendedName>
</protein>
<proteinExistence type="inferred from homology"/>
<evidence type="ECO:0000313" key="12">
    <source>
        <dbReference type="EMBL" id="KAJ7363238.1"/>
    </source>
</evidence>
<organism evidence="12 13">
    <name type="scientific">Desmophyllum pertusum</name>
    <dbReference type="NCBI Taxonomy" id="174260"/>
    <lineage>
        <taxon>Eukaryota</taxon>
        <taxon>Metazoa</taxon>
        <taxon>Cnidaria</taxon>
        <taxon>Anthozoa</taxon>
        <taxon>Hexacorallia</taxon>
        <taxon>Scleractinia</taxon>
        <taxon>Caryophylliina</taxon>
        <taxon>Caryophylliidae</taxon>
        <taxon>Desmophyllum</taxon>
    </lineage>
</organism>
<dbReference type="PROSITE" id="PS50262">
    <property type="entry name" value="G_PROTEIN_RECEP_F1_2"/>
    <property type="match status" value="1"/>
</dbReference>
<keyword evidence="3 9" id="KW-0812">Transmembrane</keyword>
<keyword evidence="5 9" id="KW-0297">G-protein coupled receptor</keyword>
<dbReference type="OrthoDB" id="10044919at2759"/>
<dbReference type="SUPFAM" id="SSF81321">
    <property type="entry name" value="Family A G protein-coupled receptor-like"/>
    <property type="match status" value="1"/>
</dbReference>
<gene>
    <name evidence="12" type="ORF">OS493_011520</name>
</gene>
<feature type="transmembrane region" description="Helical" evidence="10">
    <location>
        <begin position="114"/>
        <end position="137"/>
    </location>
</feature>
<keyword evidence="13" id="KW-1185">Reference proteome</keyword>
<evidence type="ECO:0000256" key="7">
    <source>
        <dbReference type="ARBA" id="ARBA00023170"/>
    </source>
</evidence>
<feature type="transmembrane region" description="Helical" evidence="10">
    <location>
        <begin position="71"/>
        <end position="94"/>
    </location>
</feature>
<evidence type="ECO:0000259" key="11">
    <source>
        <dbReference type="PROSITE" id="PS50262"/>
    </source>
</evidence>
<feature type="transmembrane region" description="Helical" evidence="10">
    <location>
        <begin position="369"/>
        <end position="389"/>
    </location>
</feature>
<keyword evidence="7 9" id="KW-0675">Receptor</keyword>
<reference evidence="12" key="1">
    <citation type="submission" date="2023-01" db="EMBL/GenBank/DDBJ databases">
        <title>Genome assembly of the deep-sea coral Lophelia pertusa.</title>
        <authorList>
            <person name="Herrera S."/>
            <person name="Cordes E."/>
        </authorList>
    </citation>
    <scope>NUCLEOTIDE SEQUENCE</scope>
    <source>
        <strain evidence="12">USNM1676648</strain>
        <tissue evidence="12">Polyp</tissue>
    </source>
</reference>
<evidence type="ECO:0000256" key="6">
    <source>
        <dbReference type="ARBA" id="ARBA00023136"/>
    </source>
</evidence>
<keyword evidence="2" id="KW-1003">Cell membrane</keyword>
<evidence type="ECO:0000256" key="10">
    <source>
        <dbReference type="SAM" id="Phobius"/>
    </source>
</evidence>
<dbReference type="Proteomes" id="UP001163046">
    <property type="component" value="Unassembled WGS sequence"/>
</dbReference>
<feature type="transmembrane region" description="Helical" evidence="10">
    <location>
        <begin position="149"/>
        <end position="175"/>
    </location>
</feature>
<dbReference type="PRINTS" id="PR00237">
    <property type="entry name" value="GPCRRHODOPSN"/>
</dbReference>
<dbReference type="PROSITE" id="PS00237">
    <property type="entry name" value="G_PROTEIN_RECEP_F1_1"/>
    <property type="match status" value="1"/>
</dbReference>
<keyword evidence="8 9" id="KW-0807">Transducer</keyword>
<evidence type="ECO:0000256" key="9">
    <source>
        <dbReference type="RuleBase" id="RU000688"/>
    </source>
</evidence>
<dbReference type="InterPro" id="IPR017452">
    <property type="entry name" value="GPCR_Rhodpsn_7TM"/>
</dbReference>
<evidence type="ECO:0000313" key="13">
    <source>
        <dbReference type="Proteomes" id="UP001163046"/>
    </source>
</evidence>
<dbReference type="PANTHER" id="PTHR22752">
    <property type="entry name" value="G PROTEIN-COUPLED RECEPTOR"/>
    <property type="match status" value="1"/>
</dbReference>
<comment type="caution">
    <text evidence="12">The sequence shown here is derived from an EMBL/GenBank/DDBJ whole genome shotgun (WGS) entry which is preliminary data.</text>
</comment>
<evidence type="ECO:0000256" key="5">
    <source>
        <dbReference type="ARBA" id="ARBA00023040"/>
    </source>
</evidence>
<feature type="transmembrane region" description="Helical" evidence="10">
    <location>
        <begin position="37"/>
        <end position="59"/>
    </location>
</feature>
<accession>A0A9W9YQS0</accession>
<dbReference type="AlphaFoldDB" id="A0A9W9YQS0"/>
<dbReference type="Gene3D" id="1.20.1070.10">
    <property type="entry name" value="Rhodopsin 7-helix transmembrane proteins"/>
    <property type="match status" value="1"/>
</dbReference>
<dbReference type="GO" id="GO:0005886">
    <property type="term" value="C:plasma membrane"/>
    <property type="evidence" value="ECO:0007669"/>
    <property type="project" value="UniProtKB-SubCell"/>
</dbReference>
<evidence type="ECO:0000256" key="2">
    <source>
        <dbReference type="ARBA" id="ARBA00022475"/>
    </source>
</evidence>
<dbReference type="CDD" id="cd00637">
    <property type="entry name" value="7tm_classA_rhodopsin-like"/>
    <property type="match status" value="1"/>
</dbReference>
<feature type="transmembrane region" description="Helical" evidence="10">
    <location>
        <begin position="401"/>
        <end position="421"/>
    </location>
</feature>
<dbReference type="EMBL" id="MU827306">
    <property type="protein sequence ID" value="KAJ7363238.1"/>
    <property type="molecule type" value="Genomic_DNA"/>
</dbReference>
<dbReference type="GO" id="GO:0004930">
    <property type="term" value="F:G protein-coupled receptor activity"/>
    <property type="evidence" value="ECO:0007669"/>
    <property type="project" value="UniProtKB-KW"/>
</dbReference>
<keyword evidence="6 10" id="KW-0472">Membrane</keyword>
<dbReference type="InterPro" id="IPR000276">
    <property type="entry name" value="GPCR_Rhodpsn"/>
</dbReference>
<feature type="transmembrane region" description="Helical" evidence="10">
    <location>
        <begin position="195"/>
        <end position="216"/>
    </location>
</feature>
<feature type="domain" description="G-protein coupled receptors family 1 profile" evidence="11">
    <location>
        <begin position="50"/>
        <end position="419"/>
    </location>
</feature>
<dbReference type="Pfam" id="PF00001">
    <property type="entry name" value="7tm_1"/>
    <property type="match status" value="1"/>
</dbReference>
<sequence>MPDDMNNINNTAKSSLKSTSVFPPLDYRSTTQVVVEVGFACIILVSAALGNFLMMLVMYKKKQLRTIPNIFVLNLSVGNFLLAVTVLPVFAWTLEKGEWTFGATLCVIQGYQNYILFALTLFTLTAISLNRYMLICYPNKYRVIFDKKLVLKIICCIWICCVASCSPPLFGWGHYSFNPRTALCHTDNTSSSFKITANIFMLIDIIIVVFCNVKIVKVVNGHRRKIAARQTFSMTELPKEGKQGITKEMPDTSRKQRAKVAFKDFNSLGAQKEQKKWQTKEHLDPSDNQSGIIAVRFVYVSQKQEDCTAEDIKSIDFNAVNKHERGHYDSSHAVCFNSKNTTEQAKESKHEQLQTKEARGDDIHITRTISLIVFSFCFCWLPCFVMDSMDACGVFPPRNVRMAGIYLIFLDSVVGPFIYGIRNRKLRKAFMEVLRCDS</sequence>
<comment type="similarity">
    <text evidence="9">Belongs to the G-protein coupled receptor 1 family.</text>
</comment>
<keyword evidence="4 10" id="KW-1133">Transmembrane helix</keyword>
<comment type="subcellular location">
    <subcellularLocation>
        <location evidence="1">Cell membrane</location>
        <topology evidence="1">Multi-pass membrane protein</topology>
    </subcellularLocation>
</comment>
<evidence type="ECO:0000256" key="8">
    <source>
        <dbReference type="ARBA" id="ARBA00023224"/>
    </source>
</evidence>
<evidence type="ECO:0000256" key="4">
    <source>
        <dbReference type="ARBA" id="ARBA00022989"/>
    </source>
</evidence>
<evidence type="ECO:0000256" key="1">
    <source>
        <dbReference type="ARBA" id="ARBA00004651"/>
    </source>
</evidence>
<evidence type="ECO:0000256" key="3">
    <source>
        <dbReference type="ARBA" id="ARBA00022692"/>
    </source>
</evidence>